<comment type="caution">
    <text evidence="2">The sequence shown here is derived from an EMBL/GenBank/DDBJ whole genome shotgun (WGS) entry which is preliminary data.</text>
</comment>
<evidence type="ECO:0008006" key="4">
    <source>
        <dbReference type="Google" id="ProtNLM"/>
    </source>
</evidence>
<dbReference type="Proteomes" id="UP000190683">
    <property type="component" value="Unassembled WGS sequence"/>
</dbReference>
<dbReference type="RefSeq" id="WP_078318122.1">
    <property type="nucleotide sequence ID" value="NZ_MUYV01000010.1"/>
</dbReference>
<name>A0A1T0CQC6_9GAMM</name>
<keyword evidence="3" id="KW-1185">Reference proteome</keyword>
<feature type="signal peptide" evidence="1">
    <location>
        <begin position="1"/>
        <end position="18"/>
    </location>
</feature>
<accession>A0A1T0CQC6</accession>
<proteinExistence type="predicted"/>
<organism evidence="2 3">
    <name type="scientific">Moraxella porci DSM 25326</name>
    <dbReference type="NCBI Taxonomy" id="573983"/>
    <lineage>
        <taxon>Bacteria</taxon>
        <taxon>Pseudomonadati</taxon>
        <taxon>Pseudomonadota</taxon>
        <taxon>Gammaproteobacteria</taxon>
        <taxon>Moraxellales</taxon>
        <taxon>Moraxellaceae</taxon>
        <taxon>Moraxella</taxon>
    </lineage>
</organism>
<dbReference type="InterPro" id="IPR026387">
    <property type="entry name" value="OMP_w_GlyGly"/>
</dbReference>
<gene>
    <name evidence="2" type="ORF">B0681_07535</name>
</gene>
<reference evidence="2 3" key="1">
    <citation type="submission" date="2017-02" db="EMBL/GenBank/DDBJ databases">
        <title>Draft genome sequence of Moraxella porci CCUG 54912T type strain.</title>
        <authorList>
            <person name="Salva-Serra F."/>
            <person name="Engstrom-Jakobsson H."/>
            <person name="Thorell K."/>
            <person name="Jaen-Luchoro D."/>
            <person name="Gonzales-Siles L."/>
            <person name="Karlsson R."/>
            <person name="Yazdan S."/>
            <person name="Boulund F."/>
            <person name="Johnning A."/>
            <person name="Engstrand L."/>
            <person name="Kristiansson E."/>
            <person name="Moore E."/>
        </authorList>
    </citation>
    <scope>NUCLEOTIDE SEQUENCE [LARGE SCALE GENOMIC DNA]</scope>
    <source>
        <strain evidence="2 3">CCUG 54912</strain>
    </source>
</reference>
<sequence length="232" mass="24803">MKKIAIATALLIASTAQADTLYGLYADANYWHTSADITDNGSKQSFDDEGNYMLSASLEHGVPLIPNVRVRHADISHSQNTAIARDEVAFTSTDAIAYYEILDNVVSVDLGLGAKRISGDVKYTGGATLDLNKTLPMAYASVGAKLPFTGLSAKAELGVGVGSNVKATDAQAEIKYDFVKTAAIDLGIKGGYRVLSLDYDEMDVKYLGNVFGSQVPYKADFKGPYVGVEVHF</sequence>
<dbReference type="EMBL" id="MUYV01000010">
    <property type="protein sequence ID" value="OOS24351.1"/>
    <property type="molecule type" value="Genomic_DNA"/>
</dbReference>
<evidence type="ECO:0000256" key="1">
    <source>
        <dbReference type="SAM" id="SignalP"/>
    </source>
</evidence>
<dbReference type="NCBIfam" id="TIGR04219">
    <property type="entry name" value="OMP_w_GlyGly"/>
    <property type="match status" value="1"/>
</dbReference>
<evidence type="ECO:0000313" key="2">
    <source>
        <dbReference type="EMBL" id="OOS24351.1"/>
    </source>
</evidence>
<dbReference type="AlphaFoldDB" id="A0A1T0CQC6"/>
<feature type="chain" id="PRO_5012278304" description="Outer membrane protein beta-barrel domain-containing protein" evidence="1">
    <location>
        <begin position="19"/>
        <end position="232"/>
    </location>
</feature>
<evidence type="ECO:0000313" key="3">
    <source>
        <dbReference type="Proteomes" id="UP000190683"/>
    </source>
</evidence>
<protein>
    <recommendedName>
        <fullName evidence="4">Outer membrane protein beta-barrel domain-containing protein</fullName>
    </recommendedName>
</protein>
<keyword evidence="1" id="KW-0732">Signal</keyword>
<dbReference type="STRING" id="573983.B0681_07535"/>